<evidence type="ECO:0000313" key="5">
    <source>
        <dbReference type="Proteomes" id="UP000076738"/>
    </source>
</evidence>
<dbReference type="EMBL" id="KV417331">
    <property type="protein sequence ID" value="KZO90926.1"/>
    <property type="molecule type" value="Genomic_DNA"/>
</dbReference>
<evidence type="ECO:0000256" key="1">
    <source>
        <dbReference type="ARBA" id="ARBA00023002"/>
    </source>
</evidence>
<keyword evidence="5" id="KW-1185">Reference proteome</keyword>
<dbReference type="GO" id="GO:0009083">
    <property type="term" value="P:branched-chain amino acid catabolic process"/>
    <property type="evidence" value="ECO:0007669"/>
    <property type="project" value="TreeGrafter"/>
</dbReference>
<dbReference type="Pfam" id="PF00676">
    <property type="entry name" value="E1_dh"/>
    <property type="match status" value="1"/>
</dbReference>
<comment type="cofactor">
    <cofactor evidence="2">
        <name>thiamine diphosphate</name>
        <dbReference type="ChEBI" id="CHEBI:58937"/>
    </cofactor>
</comment>
<keyword evidence="1 2" id="KW-0560">Oxidoreductase</keyword>
<dbReference type="Proteomes" id="UP000076738">
    <property type="component" value="Unassembled WGS sequence"/>
</dbReference>
<dbReference type="PANTHER" id="PTHR43380">
    <property type="entry name" value="2-OXOISOVALERATE DEHYDROGENASE SUBUNIT ALPHA, MITOCHONDRIAL"/>
    <property type="match status" value="1"/>
</dbReference>
<feature type="domain" description="Dehydrogenase E1 component" evidence="3">
    <location>
        <begin position="6"/>
        <end position="65"/>
    </location>
</feature>
<dbReference type="InterPro" id="IPR050771">
    <property type="entry name" value="Alpha-ketoacid_DH_E1_comp"/>
</dbReference>
<dbReference type="PANTHER" id="PTHR43380:SF1">
    <property type="entry name" value="2-OXOISOVALERATE DEHYDROGENASE SUBUNIT ALPHA, MITOCHONDRIAL"/>
    <property type="match status" value="1"/>
</dbReference>
<dbReference type="STRING" id="1330018.A0A167GUP5"/>
<organism evidence="4 5">
    <name type="scientific">Calocera viscosa (strain TUFC12733)</name>
    <dbReference type="NCBI Taxonomy" id="1330018"/>
    <lineage>
        <taxon>Eukaryota</taxon>
        <taxon>Fungi</taxon>
        <taxon>Dikarya</taxon>
        <taxon>Basidiomycota</taxon>
        <taxon>Agaricomycotina</taxon>
        <taxon>Dacrymycetes</taxon>
        <taxon>Dacrymycetales</taxon>
        <taxon>Dacrymycetaceae</taxon>
        <taxon>Calocera</taxon>
    </lineage>
</organism>
<evidence type="ECO:0000259" key="3">
    <source>
        <dbReference type="Pfam" id="PF00676"/>
    </source>
</evidence>
<reference evidence="4 5" key="1">
    <citation type="journal article" date="2016" name="Mol. Biol. Evol.">
        <title>Comparative Genomics of Early-Diverging Mushroom-Forming Fungi Provides Insights into the Origins of Lignocellulose Decay Capabilities.</title>
        <authorList>
            <person name="Nagy L.G."/>
            <person name="Riley R."/>
            <person name="Tritt A."/>
            <person name="Adam C."/>
            <person name="Daum C."/>
            <person name="Floudas D."/>
            <person name="Sun H."/>
            <person name="Yadav J.S."/>
            <person name="Pangilinan J."/>
            <person name="Larsson K.H."/>
            <person name="Matsuura K."/>
            <person name="Barry K."/>
            <person name="Labutti K."/>
            <person name="Kuo R."/>
            <person name="Ohm R.A."/>
            <person name="Bhattacharya S.S."/>
            <person name="Shirouzu T."/>
            <person name="Yoshinaga Y."/>
            <person name="Martin F.M."/>
            <person name="Grigoriev I.V."/>
            <person name="Hibbett D.S."/>
        </authorList>
    </citation>
    <scope>NUCLEOTIDE SEQUENCE [LARGE SCALE GENOMIC DNA]</scope>
    <source>
        <strain evidence="4 5">TUFC12733</strain>
    </source>
</reference>
<dbReference type="InterPro" id="IPR029061">
    <property type="entry name" value="THDP-binding"/>
</dbReference>
<dbReference type="AlphaFoldDB" id="A0A167GUP5"/>
<sequence length="96" mass="11309">MIDAHSPPRSRRVEDWKKVDNPLLRLGNYLESQGWWSAVEEQALCTQQRKDVMDAFQRAERRKKSQLGEMMKDVWCGETAKQREELRSLLGKYGRA</sequence>
<accession>A0A167GUP5</accession>
<comment type="similarity">
    <text evidence="2">Belongs to the BCKDHA family.</text>
</comment>
<dbReference type="GO" id="GO:0003863">
    <property type="term" value="F:branched-chain 2-oxo acid dehydrogenase activity"/>
    <property type="evidence" value="ECO:0007669"/>
    <property type="project" value="UniProtKB-EC"/>
</dbReference>
<dbReference type="InterPro" id="IPR001017">
    <property type="entry name" value="DH_E1"/>
</dbReference>
<proteinExistence type="inferred from homology"/>
<name>A0A167GUP5_CALVF</name>
<gene>
    <name evidence="4" type="ORF">CALVIDRAFT_568605</name>
</gene>
<dbReference type="SUPFAM" id="SSF52518">
    <property type="entry name" value="Thiamin diphosphate-binding fold (THDP-binding)"/>
    <property type="match status" value="1"/>
</dbReference>
<dbReference type="EC" id="1.2.4.4" evidence="2"/>
<comment type="function">
    <text evidence="2">The branched-chain alpha-keto dehydrogenase complex catalyzes the overall conversion of alpha-keto acids to acyl-CoA and CO(2). It contains multiple copies of three enzymatic components: branched-chain alpha-keto acid decarboxylase (E1), lipoamide acyltransferase (E2) and lipoamide dehydrogenase (E3).</text>
</comment>
<keyword evidence="2" id="KW-0786">Thiamine pyrophosphate</keyword>
<evidence type="ECO:0000313" key="4">
    <source>
        <dbReference type="EMBL" id="KZO90926.1"/>
    </source>
</evidence>
<comment type="catalytic activity">
    <reaction evidence="2">
        <text>N(6)-[(R)-lipoyl]-L-lysyl-[protein] + 3-methyl-2-oxobutanoate + H(+) = N(6)-[(R)-S(8)-2-methylpropanoyldihydrolipoyl]-L-lysyl-[protein] + CO2</text>
        <dbReference type="Rhea" id="RHEA:13457"/>
        <dbReference type="Rhea" id="RHEA-COMP:10474"/>
        <dbReference type="Rhea" id="RHEA-COMP:10497"/>
        <dbReference type="ChEBI" id="CHEBI:11851"/>
        <dbReference type="ChEBI" id="CHEBI:15378"/>
        <dbReference type="ChEBI" id="CHEBI:16526"/>
        <dbReference type="ChEBI" id="CHEBI:83099"/>
        <dbReference type="ChEBI" id="CHEBI:83142"/>
        <dbReference type="EC" id="1.2.4.4"/>
    </reaction>
</comment>
<dbReference type="Gene3D" id="3.40.50.970">
    <property type="match status" value="1"/>
</dbReference>
<evidence type="ECO:0000256" key="2">
    <source>
        <dbReference type="RuleBase" id="RU365014"/>
    </source>
</evidence>
<dbReference type="OrthoDB" id="3845at2759"/>
<protein>
    <recommendedName>
        <fullName evidence="2">2-oxoisovalerate dehydrogenase subunit alpha</fullName>
        <ecNumber evidence="2">1.2.4.4</ecNumber>
    </recommendedName>
    <alternativeName>
        <fullName evidence="2">Branched-chain alpha-keto acid dehydrogenase E1 component alpha chain</fullName>
    </alternativeName>
</protein>